<evidence type="ECO:0000256" key="3">
    <source>
        <dbReference type="ARBA" id="ARBA00023015"/>
    </source>
</evidence>
<evidence type="ECO:0000256" key="7">
    <source>
        <dbReference type="SAM" id="MobiDB-lite"/>
    </source>
</evidence>
<evidence type="ECO:0000256" key="6">
    <source>
        <dbReference type="ARBA" id="ARBA00023242"/>
    </source>
</evidence>
<feature type="domain" description="Transcriptional coactivator p15 (PC4) C-terminal" evidence="8">
    <location>
        <begin position="72"/>
        <end position="122"/>
    </location>
</feature>
<accession>A0A8H3D6G1</accession>
<keyword evidence="4" id="KW-0238">DNA-binding</keyword>
<evidence type="ECO:0000256" key="4">
    <source>
        <dbReference type="ARBA" id="ARBA00023125"/>
    </source>
</evidence>
<feature type="region of interest" description="Disordered" evidence="7">
    <location>
        <begin position="1"/>
        <end position="45"/>
    </location>
</feature>
<dbReference type="PANTHER" id="PTHR13215">
    <property type="entry name" value="RNA POLYMERASE II TRANSCRIPTIONAL COACTIVATOR"/>
    <property type="match status" value="1"/>
</dbReference>
<dbReference type="GO" id="GO:0003713">
    <property type="term" value="F:transcription coactivator activity"/>
    <property type="evidence" value="ECO:0007669"/>
    <property type="project" value="InterPro"/>
</dbReference>
<dbReference type="InterPro" id="IPR045125">
    <property type="entry name" value="Sub1/Tcp4-like"/>
</dbReference>
<dbReference type="Pfam" id="PF02229">
    <property type="entry name" value="PC4"/>
    <property type="match status" value="1"/>
</dbReference>
<dbReference type="EMBL" id="CAJMWY010003968">
    <property type="protein sequence ID" value="CAE6512113.1"/>
    <property type="molecule type" value="Genomic_DNA"/>
</dbReference>
<keyword evidence="5" id="KW-0804">Transcription</keyword>
<sequence>MAHKRTRKVESDEESSADEAPVLSKKPASGSVSVPVPDKQTNAEGDTYFEISGKRRVTVRAFNGLKLVDIREISGKRRVTVRAFNGLKLVDIREMYTDKASGELRPGKKGISLSEEQFMGLVNVHGAISQALNDLDVGSSKSAKPAKITKAKASTSKESKPASKSKPAAKKKARKEESEEEDDE</sequence>
<dbReference type="SUPFAM" id="SSF54447">
    <property type="entry name" value="ssDNA-binding transcriptional regulator domain"/>
    <property type="match status" value="1"/>
</dbReference>
<reference evidence="9" key="1">
    <citation type="submission" date="2021-01" db="EMBL/GenBank/DDBJ databases">
        <authorList>
            <person name="Kaushik A."/>
        </authorList>
    </citation>
    <scope>NUCLEOTIDE SEQUENCE</scope>
    <source>
        <strain evidence="9">AG4-RS23</strain>
    </source>
</reference>
<dbReference type="GO" id="GO:0000786">
    <property type="term" value="C:nucleosome"/>
    <property type="evidence" value="ECO:0007669"/>
    <property type="project" value="InterPro"/>
</dbReference>
<dbReference type="InterPro" id="IPR009044">
    <property type="entry name" value="ssDNA-bd_transcriptional_reg"/>
</dbReference>
<comment type="similarity">
    <text evidence="2">Belongs to the transcriptional coactivator PC4 family.</text>
</comment>
<name>A0A8H3D6G1_9AGAM</name>
<dbReference type="InterPro" id="IPR003173">
    <property type="entry name" value="PC4_C"/>
</dbReference>
<dbReference type="PRINTS" id="PR00624">
    <property type="entry name" value="HISTONEH5"/>
</dbReference>
<comment type="subcellular location">
    <subcellularLocation>
        <location evidence="1">Nucleus</location>
    </subcellularLocation>
</comment>
<dbReference type="GO" id="GO:0003677">
    <property type="term" value="F:DNA binding"/>
    <property type="evidence" value="ECO:0007669"/>
    <property type="project" value="UniProtKB-KW"/>
</dbReference>
<dbReference type="InterPro" id="IPR005819">
    <property type="entry name" value="H1/H5"/>
</dbReference>
<evidence type="ECO:0000256" key="1">
    <source>
        <dbReference type="ARBA" id="ARBA00004123"/>
    </source>
</evidence>
<protein>
    <recommendedName>
        <fullName evidence="8">Transcriptional coactivator p15 (PC4) C-terminal domain-containing protein</fullName>
    </recommendedName>
</protein>
<feature type="region of interest" description="Disordered" evidence="7">
    <location>
        <begin position="135"/>
        <end position="184"/>
    </location>
</feature>
<organism evidence="9 10">
    <name type="scientific">Rhizoctonia solani</name>
    <dbReference type="NCBI Taxonomy" id="456999"/>
    <lineage>
        <taxon>Eukaryota</taxon>
        <taxon>Fungi</taxon>
        <taxon>Dikarya</taxon>
        <taxon>Basidiomycota</taxon>
        <taxon>Agaricomycotina</taxon>
        <taxon>Agaricomycetes</taxon>
        <taxon>Cantharellales</taxon>
        <taxon>Ceratobasidiaceae</taxon>
        <taxon>Rhizoctonia</taxon>
    </lineage>
</organism>
<evidence type="ECO:0000259" key="8">
    <source>
        <dbReference type="Pfam" id="PF02229"/>
    </source>
</evidence>
<dbReference type="GO" id="GO:0030527">
    <property type="term" value="F:structural constituent of chromatin"/>
    <property type="evidence" value="ECO:0007669"/>
    <property type="project" value="InterPro"/>
</dbReference>
<comment type="caution">
    <text evidence="9">The sequence shown here is derived from an EMBL/GenBank/DDBJ whole genome shotgun (WGS) entry which is preliminary data.</text>
</comment>
<dbReference type="GO" id="GO:0060261">
    <property type="term" value="P:positive regulation of transcription initiation by RNA polymerase II"/>
    <property type="evidence" value="ECO:0007669"/>
    <property type="project" value="InterPro"/>
</dbReference>
<dbReference type="AlphaFoldDB" id="A0A8H3D6G1"/>
<feature type="compositionally biased region" description="Low complexity" evidence="7">
    <location>
        <begin position="139"/>
        <end position="154"/>
    </location>
</feature>
<evidence type="ECO:0000256" key="2">
    <source>
        <dbReference type="ARBA" id="ARBA00009001"/>
    </source>
</evidence>
<evidence type="ECO:0000313" key="9">
    <source>
        <dbReference type="EMBL" id="CAE6512113.1"/>
    </source>
</evidence>
<keyword evidence="3" id="KW-0805">Transcription regulation</keyword>
<evidence type="ECO:0000256" key="5">
    <source>
        <dbReference type="ARBA" id="ARBA00023163"/>
    </source>
</evidence>
<dbReference type="GO" id="GO:0006334">
    <property type="term" value="P:nucleosome assembly"/>
    <property type="evidence" value="ECO:0007669"/>
    <property type="project" value="InterPro"/>
</dbReference>
<gene>
    <name evidence="9" type="ORF">RDB_LOCUS139737</name>
</gene>
<dbReference type="Proteomes" id="UP000663861">
    <property type="component" value="Unassembled WGS sequence"/>
</dbReference>
<keyword evidence="6" id="KW-0539">Nucleus</keyword>
<proteinExistence type="inferred from homology"/>
<evidence type="ECO:0000313" key="10">
    <source>
        <dbReference type="Proteomes" id="UP000663861"/>
    </source>
</evidence>
<dbReference type="GO" id="GO:0005634">
    <property type="term" value="C:nucleus"/>
    <property type="evidence" value="ECO:0007669"/>
    <property type="project" value="UniProtKB-SubCell"/>
</dbReference>
<dbReference type="Gene3D" id="2.30.31.10">
    <property type="entry name" value="Transcriptional Coactivator Pc4, Chain A"/>
    <property type="match status" value="2"/>
</dbReference>